<reference evidence="2 3" key="1">
    <citation type="submission" date="2015-07" db="EMBL/GenBank/DDBJ databases">
        <authorList>
            <person name="Ju K.-S."/>
            <person name="Doroghazi J.R."/>
            <person name="Metcalf W.W."/>
        </authorList>
    </citation>
    <scope>NUCLEOTIDE SEQUENCE [LARGE SCALE GENOMIC DNA]</scope>
    <source>
        <strain evidence="2 3">NRRL B-3589</strain>
    </source>
</reference>
<organism evidence="2 3">
    <name type="scientific">Streptomyces varsoviensis</name>
    <dbReference type="NCBI Taxonomy" id="67373"/>
    <lineage>
        <taxon>Bacteria</taxon>
        <taxon>Bacillati</taxon>
        <taxon>Actinomycetota</taxon>
        <taxon>Actinomycetes</taxon>
        <taxon>Kitasatosporales</taxon>
        <taxon>Streptomycetaceae</taxon>
        <taxon>Streptomyces</taxon>
    </lineage>
</organism>
<sequence>SVSGRRGWPAAGWGAVAAFGACSVADVALPMRCAPSREAGCPIDSVAHTLTSGLVHLSVFASIAAFVLAVRSAPRGGSRAGR</sequence>
<feature type="transmembrane region" description="Helical" evidence="1">
    <location>
        <begin position="54"/>
        <end position="73"/>
    </location>
</feature>
<evidence type="ECO:0000256" key="1">
    <source>
        <dbReference type="SAM" id="Phobius"/>
    </source>
</evidence>
<keyword evidence="3" id="KW-1185">Reference proteome</keyword>
<keyword evidence="1" id="KW-0812">Transmembrane</keyword>
<keyword evidence="1" id="KW-0472">Membrane</keyword>
<proteinExistence type="predicted"/>
<feature type="non-terminal residue" evidence="2">
    <location>
        <position position="1"/>
    </location>
</feature>
<keyword evidence="1" id="KW-1133">Transmembrane helix</keyword>
<protein>
    <recommendedName>
        <fullName evidence="4">DUF998 domain-containing protein</fullName>
    </recommendedName>
</protein>
<evidence type="ECO:0008006" key="4">
    <source>
        <dbReference type="Google" id="ProtNLM"/>
    </source>
</evidence>
<dbReference type="EMBL" id="LGUT01003682">
    <property type="protein sequence ID" value="KOG84046.1"/>
    <property type="molecule type" value="Genomic_DNA"/>
</dbReference>
<name>A0ABR5IV59_9ACTN</name>
<gene>
    <name evidence="2" type="ORF">ADK38_38905</name>
</gene>
<dbReference type="Proteomes" id="UP000037020">
    <property type="component" value="Unassembled WGS sequence"/>
</dbReference>
<evidence type="ECO:0000313" key="2">
    <source>
        <dbReference type="EMBL" id="KOG84046.1"/>
    </source>
</evidence>
<feature type="non-terminal residue" evidence="2">
    <location>
        <position position="82"/>
    </location>
</feature>
<evidence type="ECO:0000313" key="3">
    <source>
        <dbReference type="Proteomes" id="UP000037020"/>
    </source>
</evidence>
<comment type="caution">
    <text evidence="2">The sequence shown here is derived from an EMBL/GenBank/DDBJ whole genome shotgun (WGS) entry which is preliminary data.</text>
</comment>
<accession>A0ABR5IV59</accession>